<dbReference type="eggNOG" id="ENOG502S09N">
    <property type="taxonomic scope" value="Eukaryota"/>
</dbReference>
<keyword evidence="6" id="KW-0675">Receptor</keyword>
<keyword evidence="7" id="KW-0325">Glycoprotein</keyword>
<keyword evidence="9" id="KW-0732">Signal</keyword>
<dbReference type="Gene3D" id="3.40.190.10">
    <property type="entry name" value="Periplasmic binding protein-like II"/>
    <property type="match status" value="1"/>
</dbReference>
<dbReference type="FunFam" id="3.40.190.10:FF:000289">
    <property type="entry name" value="Ionotropic receptor 10a"/>
    <property type="match status" value="1"/>
</dbReference>
<dbReference type="AlphaFoldDB" id="B3NV84"/>
<evidence type="ECO:0000256" key="3">
    <source>
        <dbReference type="ARBA" id="ARBA00022692"/>
    </source>
</evidence>
<keyword evidence="5 8" id="KW-0472">Membrane</keyword>
<evidence type="ECO:0000256" key="9">
    <source>
        <dbReference type="SAM" id="SignalP"/>
    </source>
</evidence>
<dbReference type="EMBL" id="CH954180">
    <property type="protein sequence ID" value="EDV46072.1"/>
    <property type="molecule type" value="Genomic_DNA"/>
</dbReference>
<protein>
    <recommendedName>
        <fullName evidence="12">Ionotropic glutamate receptor C-terminal domain-containing protein</fullName>
    </recommendedName>
</protein>
<dbReference type="PhylomeDB" id="B3NV84"/>
<evidence type="ECO:0000256" key="8">
    <source>
        <dbReference type="SAM" id="Phobius"/>
    </source>
</evidence>
<dbReference type="PANTHER" id="PTHR42643:SF38">
    <property type="entry name" value="IONOTROPIC RECEPTOR 100A"/>
    <property type="match status" value="1"/>
</dbReference>
<evidence type="ECO:0000313" key="11">
    <source>
        <dbReference type="Proteomes" id="UP000008711"/>
    </source>
</evidence>
<comment type="subcellular location">
    <subcellularLocation>
        <location evidence="1">Cell membrane</location>
        <topology evidence="1">Multi-pass membrane protein</topology>
    </subcellularLocation>
</comment>
<keyword evidence="11" id="KW-1185">Reference proteome</keyword>
<dbReference type="HOGENOM" id="CLU_024760_0_0_1"/>
<keyword evidence="2" id="KW-1003">Cell membrane</keyword>
<evidence type="ECO:0000256" key="1">
    <source>
        <dbReference type="ARBA" id="ARBA00004651"/>
    </source>
</evidence>
<evidence type="ECO:0000256" key="5">
    <source>
        <dbReference type="ARBA" id="ARBA00023136"/>
    </source>
</evidence>
<evidence type="ECO:0000256" key="7">
    <source>
        <dbReference type="ARBA" id="ARBA00023180"/>
    </source>
</evidence>
<evidence type="ECO:0000256" key="4">
    <source>
        <dbReference type="ARBA" id="ARBA00022989"/>
    </source>
</evidence>
<sequence length="608" mass="70407">MAVLGSLFLLFMLDKTLNVTQLNGLLVEPTRDLSHLELWLRAGKDHQDEQNPYVRWFLHRMEMPLTIITYQENRYWMDEPFGRKNLVLVMSLDQLLSNRGAAAPIQKAGTYFYILTDQDKDLSLDEQLQLEDSCRQLWMQHKVYNRFFLTRDGIWIYDPFKHRDSAFGRLVRYFGSETLDKLLFRDMAGYPLRVQMFKSVYTRPEFDKESGLLTSVSGVDFLVAQMLRERLNFTMLLQQPEKNYFGERYANGSYNGAIGSIINDGLDICLTGFFVKDYLVQQYMDFTVAVYDDELCIYVPKASRIPQSILPIFAVGYDIWLGFVLTAFACALIWLTLRVINLKLRIVSLGNKRLLGQALGIMVDTWVVWVRLNLSHLPASYAERMFIGTLCLVSVIFGAIFESSLATVYIHPLYYRDINTMQELDESGLKVVYKYSSMADDLFFSETSPLFASLNNKLTWNRDLHADVIDEVANFRKKAGVSRYTSLVLESSRFMLLHQIWVVPECPKYYTISYVMPRDSPWEDAINALLLRFLNAGLIVKWIQDEKSRVDIKMRLSILQADAESELVRVLTIEDLQLAFYVVIGGNLLAFLGFLAEHFRRKLQKKGL</sequence>
<dbReference type="GO" id="GO:0005886">
    <property type="term" value="C:plasma membrane"/>
    <property type="evidence" value="ECO:0007669"/>
    <property type="project" value="UniProtKB-SubCell"/>
</dbReference>
<dbReference type="OMA" id="DIWLGFI"/>
<dbReference type="KEGG" id="der:6551419"/>
<feature type="signal peptide" evidence="9">
    <location>
        <begin position="1"/>
        <end position="18"/>
    </location>
</feature>
<evidence type="ECO:0008006" key="12">
    <source>
        <dbReference type="Google" id="ProtNLM"/>
    </source>
</evidence>
<reference evidence="10 11" key="2">
    <citation type="journal article" date="2008" name="Bioinformatics">
        <title>Assembly reconciliation.</title>
        <authorList>
            <person name="Zimin A.V."/>
            <person name="Smith D.R."/>
            <person name="Sutton G."/>
            <person name="Yorke J.A."/>
        </authorList>
    </citation>
    <scope>NUCLEOTIDE SEQUENCE [LARGE SCALE GENOMIC DNA]</scope>
    <source>
        <strain evidence="10 11">TSC#14021-0224.01</strain>
    </source>
</reference>
<feature type="transmembrane region" description="Helical" evidence="8">
    <location>
        <begin position="319"/>
        <end position="342"/>
    </location>
</feature>
<evidence type="ECO:0000313" key="10">
    <source>
        <dbReference type="EMBL" id="EDV46072.1"/>
    </source>
</evidence>
<accession>B3NV84</accession>
<keyword evidence="3 8" id="KW-0812">Transmembrane</keyword>
<organism evidence="10 11">
    <name type="scientific">Drosophila erecta</name>
    <name type="common">Fruit fly</name>
    <dbReference type="NCBI Taxonomy" id="7220"/>
    <lineage>
        <taxon>Eukaryota</taxon>
        <taxon>Metazoa</taxon>
        <taxon>Ecdysozoa</taxon>
        <taxon>Arthropoda</taxon>
        <taxon>Hexapoda</taxon>
        <taxon>Insecta</taxon>
        <taxon>Pterygota</taxon>
        <taxon>Neoptera</taxon>
        <taxon>Endopterygota</taxon>
        <taxon>Diptera</taxon>
        <taxon>Brachycera</taxon>
        <taxon>Muscomorpha</taxon>
        <taxon>Ephydroidea</taxon>
        <taxon>Drosophilidae</taxon>
        <taxon>Drosophila</taxon>
        <taxon>Sophophora</taxon>
    </lineage>
</organism>
<feature type="chain" id="PRO_5002795679" description="Ionotropic glutamate receptor C-terminal domain-containing protein" evidence="9">
    <location>
        <begin position="19"/>
        <end position="608"/>
    </location>
</feature>
<evidence type="ECO:0000256" key="6">
    <source>
        <dbReference type="ARBA" id="ARBA00023170"/>
    </source>
</evidence>
<proteinExistence type="predicted"/>
<keyword evidence="4 8" id="KW-1133">Transmembrane helix</keyword>
<reference evidence="10 11" key="1">
    <citation type="journal article" date="2007" name="Nature">
        <title>Evolution of genes and genomes on the Drosophila phylogeny.</title>
        <authorList>
            <consortium name="Drosophila 12 Genomes Consortium"/>
            <person name="Clark A.G."/>
            <person name="Eisen M.B."/>
            <person name="Smith D.R."/>
            <person name="Bergman C.M."/>
            <person name="Oliver B."/>
            <person name="Markow T.A."/>
            <person name="Kaufman T.C."/>
            <person name="Kellis M."/>
            <person name="Gelbart W."/>
            <person name="Iyer V.N."/>
            <person name="Pollard D.A."/>
            <person name="Sackton T.B."/>
            <person name="Larracuente A.M."/>
            <person name="Singh N.D."/>
            <person name="Abad J.P."/>
            <person name="Abt D.N."/>
            <person name="Adryan B."/>
            <person name="Aguade M."/>
            <person name="Akashi H."/>
            <person name="Anderson W.W."/>
            <person name="Aquadro C.F."/>
            <person name="Ardell D.H."/>
            <person name="Arguello R."/>
            <person name="Artieri C.G."/>
            <person name="Barbash D.A."/>
            <person name="Barker D."/>
            <person name="Barsanti P."/>
            <person name="Batterham P."/>
            <person name="Batzoglou S."/>
            <person name="Begun D."/>
            <person name="Bhutkar A."/>
            <person name="Blanco E."/>
            <person name="Bosak S.A."/>
            <person name="Bradley R.K."/>
            <person name="Brand A.D."/>
            <person name="Brent M.R."/>
            <person name="Brooks A.N."/>
            <person name="Brown R.H."/>
            <person name="Butlin R.K."/>
            <person name="Caggese C."/>
            <person name="Calvi B.R."/>
            <person name="Bernardo de Carvalho A."/>
            <person name="Caspi A."/>
            <person name="Castrezana S."/>
            <person name="Celniker S.E."/>
            <person name="Chang J.L."/>
            <person name="Chapple C."/>
            <person name="Chatterji S."/>
            <person name="Chinwalla A."/>
            <person name="Civetta A."/>
            <person name="Clifton S.W."/>
            <person name="Comeron J.M."/>
            <person name="Costello J.C."/>
            <person name="Coyne J.A."/>
            <person name="Daub J."/>
            <person name="David R.G."/>
            <person name="Delcher A.L."/>
            <person name="Delehaunty K."/>
            <person name="Do C.B."/>
            <person name="Ebling H."/>
            <person name="Edwards K."/>
            <person name="Eickbush T."/>
            <person name="Evans J.D."/>
            <person name="Filipski A."/>
            <person name="Findeiss S."/>
            <person name="Freyhult E."/>
            <person name="Fulton L."/>
            <person name="Fulton R."/>
            <person name="Garcia A.C."/>
            <person name="Gardiner A."/>
            <person name="Garfield D.A."/>
            <person name="Garvin B.E."/>
            <person name="Gibson G."/>
            <person name="Gilbert D."/>
            <person name="Gnerre S."/>
            <person name="Godfrey J."/>
            <person name="Good R."/>
            <person name="Gotea V."/>
            <person name="Gravely B."/>
            <person name="Greenberg A.J."/>
            <person name="Griffiths-Jones S."/>
            <person name="Gross S."/>
            <person name="Guigo R."/>
            <person name="Gustafson E.A."/>
            <person name="Haerty W."/>
            <person name="Hahn M.W."/>
            <person name="Halligan D.L."/>
            <person name="Halpern A.L."/>
            <person name="Halter G.M."/>
            <person name="Han M.V."/>
            <person name="Heger A."/>
            <person name="Hillier L."/>
            <person name="Hinrichs A.S."/>
            <person name="Holmes I."/>
            <person name="Hoskins R.A."/>
            <person name="Hubisz M.J."/>
            <person name="Hultmark D."/>
            <person name="Huntley M.A."/>
            <person name="Jaffe D.B."/>
            <person name="Jagadeeshan S."/>
            <person name="Jeck W.R."/>
            <person name="Johnson J."/>
            <person name="Jones C.D."/>
            <person name="Jordan W.C."/>
            <person name="Karpen G.H."/>
            <person name="Kataoka E."/>
            <person name="Keightley P.D."/>
            <person name="Kheradpour P."/>
            <person name="Kirkness E.F."/>
            <person name="Koerich L.B."/>
            <person name="Kristiansen K."/>
            <person name="Kudrna D."/>
            <person name="Kulathinal R.J."/>
            <person name="Kumar S."/>
            <person name="Kwok R."/>
            <person name="Lander E."/>
            <person name="Langley C.H."/>
            <person name="Lapoint R."/>
            <person name="Lazzaro B.P."/>
            <person name="Lee S.J."/>
            <person name="Levesque L."/>
            <person name="Li R."/>
            <person name="Lin C.F."/>
            <person name="Lin M.F."/>
            <person name="Lindblad-Toh K."/>
            <person name="Llopart A."/>
            <person name="Long M."/>
            <person name="Low L."/>
            <person name="Lozovsky E."/>
            <person name="Lu J."/>
            <person name="Luo M."/>
            <person name="Machado C.A."/>
            <person name="Makalowski W."/>
            <person name="Marzo M."/>
            <person name="Matsuda M."/>
            <person name="Matzkin L."/>
            <person name="McAllister B."/>
            <person name="McBride C.S."/>
            <person name="McKernan B."/>
            <person name="McKernan K."/>
            <person name="Mendez-Lago M."/>
            <person name="Minx P."/>
            <person name="Mollenhauer M.U."/>
            <person name="Montooth K."/>
            <person name="Mount S.M."/>
            <person name="Mu X."/>
            <person name="Myers E."/>
            <person name="Negre B."/>
            <person name="Newfeld S."/>
            <person name="Nielsen R."/>
            <person name="Noor M.A."/>
            <person name="O'Grady P."/>
            <person name="Pachter L."/>
            <person name="Papaceit M."/>
            <person name="Parisi M.J."/>
            <person name="Parisi M."/>
            <person name="Parts L."/>
            <person name="Pedersen J.S."/>
            <person name="Pesole G."/>
            <person name="Phillippy A.M."/>
            <person name="Ponting C.P."/>
            <person name="Pop M."/>
            <person name="Porcelli D."/>
            <person name="Powell J.R."/>
            <person name="Prohaska S."/>
            <person name="Pruitt K."/>
            <person name="Puig M."/>
            <person name="Quesneville H."/>
            <person name="Ram K.R."/>
            <person name="Rand D."/>
            <person name="Rasmussen M.D."/>
            <person name="Reed L.K."/>
            <person name="Reenan R."/>
            <person name="Reily A."/>
            <person name="Remington K.A."/>
            <person name="Rieger T.T."/>
            <person name="Ritchie M.G."/>
            <person name="Robin C."/>
            <person name="Rogers Y.H."/>
            <person name="Rohde C."/>
            <person name="Rozas J."/>
            <person name="Rubenfield M.J."/>
            <person name="Ruiz A."/>
            <person name="Russo S."/>
            <person name="Salzberg S.L."/>
            <person name="Sanchez-Gracia A."/>
            <person name="Saranga D.J."/>
            <person name="Sato H."/>
            <person name="Schaeffer S.W."/>
            <person name="Schatz M.C."/>
            <person name="Schlenke T."/>
            <person name="Schwartz R."/>
            <person name="Segarra C."/>
            <person name="Singh R.S."/>
            <person name="Sirot L."/>
            <person name="Sirota M."/>
            <person name="Sisneros N.B."/>
            <person name="Smith C.D."/>
            <person name="Smith T.F."/>
            <person name="Spieth J."/>
            <person name="Stage D.E."/>
            <person name="Stark A."/>
            <person name="Stephan W."/>
            <person name="Strausberg R.L."/>
            <person name="Strempel S."/>
            <person name="Sturgill D."/>
            <person name="Sutton G."/>
            <person name="Sutton G.G."/>
            <person name="Tao W."/>
            <person name="Teichmann S."/>
            <person name="Tobari Y.N."/>
            <person name="Tomimura Y."/>
            <person name="Tsolas J.M."/>
            <person name="Valente V.L."/>
            <person name="Venter E."/>
            <person name="Venter J.C."/>
            <person name="Vicario S."/>
            <person name="Vieira F.G."/>
            <person name="Vilella A.J."/>
            <person name="Villasante A."/>
            <person name="Walenz B."/>
            <person name="Wang J."/>
            <person name="Wasserman M."/>
            <person name="Watts T."/>
            <person name="Wilson D."/>
            <person name="Wilson R.K."/>
            <person name="Wing R.A."/>
            <person name="Wolfner M.F."/>
            <person name="Wong A."/>
            <person name="Wong G.K."/>
            <person name="Wu C.I."/>
            <person name="Wu G."/>
            <person name="Yamamoto D."/>
            <person name="Yang H.P."/>
            <person name="Yang S.P."/>
            <person name="Yorke J.A."/>
            <person name="Yoshida K."/>
            <person name="Zdobnov E."/>
            <person name="Zhang P."/>
            <person name="Zhang Y."/>
            <person name="Zimin A.V."/>
            <person name="Baldwin J."/>
            <person name="Abdouelleil A."/>
            <person name="Abdulkadir J."/>
            <person name="Abebe A."/>
            <person name="Abera B."/>
            <person name="Abreu J."/>
            <person name="Acer S.C."/>
            <person name="Aftuck L."/>
            <person name="Alexander A."/>
            <person name="An P."/>
            <person name="Anderson E."/>
            <person name="Anderson S."/>
            <person name="Arachi H."/>
            <person name="Azer M."/>
            <person name="Bachantsang P."/>
            <person name="Barry A."/>
            <person name="Bayul T."/>
            <person name="Berlin A."/>
            <person name="Bessette D."/>
            <person name="Bloom T."/>
            <person name="Blye J."/>
            <person name="Boguslavskiy L."/>
            <person name="Bonnet C."/>
            <person name="Boukhgalter B."/>
            <person name="Bourzgui I."/>
            <person name="Brown A."/>
            <person name="Cahill P."/>
            <person name="Channer S."/>
            <person name="Cheshatsang Y."/>
            <person name="Chuda L."/>
            <person name="Citroen M."/>
            <person name="Collymore A."/>
            <person name="Cooke P."/>
            <person name="Costello M."/>
            <person name="D'Aco K."/>
            <person name="Daza R."/>
            <person name="De Haan G."/>
            <person name="DeGray S."/>
            <person name="DeMaso C."/>
            <person name="Dhargay N."/>
            <person name="Dooley K."/>
            <person name="Dooley E."/>
            <person name="Doricent M."/>
            <person name="Dorje P."/>
            <person name="Dorjee K."/>
            <person name="Dupes A."/>
            <person name="Elong R."/>
            <person name="Falk J."/>
            <person name="Farina A."/>
            <person name="Faro S."/>
            <person name="Ferguson D."/>
            <person name="Fisher S."/>
            <person name="Foley C.D."/>
            <person name="Franke A."/>
            <person name="Friedrich D."/>
            <person name="Gadbois L."/>
            <person name="Gearin G."/>
            <person name="Gearin C.R."/>
            <person name="Giannoukos G."/>
            <person name="Goode T."/>
            <person name="Graham J."/>
            <person name="Grandbois E."/>
            <person name="Grewal S."/>
            <person name="Gyaltsen K."/>
            <person name="Hafez N."/>
            <person name="Hagos B."/>
            <person name="Hall J."/>
            <person name="Henson C."/>
            <person name="Hollinger A."/>
            <person name="Honan T."/>
            <person name="Huard M.D."/>
            <person name="Hughes L."/>
            <person name="Hurhula B."/>
            <person name="Husby M.E."/>
            <person name="Kamat A."/>
            <person name="Kanga B."/>
            <person name="Kashin S."/>
            <person name="Khazanovich D."/>
            <person name="Kisner P."/>
            <person name="Lance K."/>
            <person name="Lara M."/>
            <person name="Lee W."/>
            <person name="Lennon N."/>
            <person name="Letendre F."/>
            <person name="LeVine R."/>
            <person name="Lipovsky A."/>
            <person name="Liu X."/>
            <person name="Liu J."/>
            <person name="Liu S."/>
            <person name="Lokyitsang T."/>
            <person name="Lokyitsang Y."/>
            <person name="Lubonja R."/>
            <person name="Lui A."/>
            <person name="MacDonald P."/>
            <person name="Magnisalis V."/>
            <person name="Maru K."/>
            <person name="Matthews C."/>
            <person name="McCusker W."/>
            <person name="McDonough S."/>
            <person name="Mehta T."/>
            <person name="Meldrim J."/>
            <person name="Meneus L."/>
            <person name="Mihai O."/>
            <person name="Mihalev A."/>
            <person name="Mihova T."/>
            <person name="Mittelman R."/>
            <person name="Mlenga V."/>
            <person name="Montmayeur A."/>
            <person name="Mulrain L."/>
            <person name="Navidi A."/>
            <person name="Naylor J."/>
            <person name="Negash T."/>
            <person name="Nguyen T."/>
            <person name="Nguyen N."/>
            <person name="Nicol R."/>
            <person name="Norbu C."/>
            <person name="Norbu N."/>
            <person name="Novod N."/>
            <person name="O'Neill B."/>
            <person name="Osman S."/>
            <person name="Markiewicz E."/>
            <person name="Oyono O.L."/>
            <person name="Patti C."/>
            <person name="Phunkhang P."/>
            <person name="Pierre F."/>
            <person name="Priest M."/>
            <person name="Raghuraman S."/>
            <person name="Rege F."/>
            <person name="Reyes R."/>
            <person name="Rise C."/>
            <person name="Rogov P."/>
            <person name="Ross K."/>
            <person name="Ryan E."/>
            <person name="Settipalli S."/>
            <person name="Shea T."/>
            <person name="Sherpa N."/>
            <person name="Shi L."/>
            <person name="Shih D."/>
            <person name="Sparrow T."/>
            <person name="Spaulding J."/>
            <person name="Stalker J."/>
            <person name="Stange-Thomann N."/>
            <person name="Stavropoulos S."/>
            <person name="Stone C."/>
            <person name="Strader C."/>
            <person name="Tesfaye S."/>
            <person name="Thomson T."/>
            <person name="Thoulutsang Y."/>
            <person name="Thoulutsang D."/>
            <person name="Topham K."/>
            <person name="Topping I."/>
            <person name="Tsamla T."/>
            <person name="Vassiliev H."/>
            <person name="Vo A."/>
            <person name="Wangchuk T."/>
            <person name="Wangdi T."/>
            <person name="Weiand M."/>
            <person name="Wilkinson J."/>
            <person name="Wilson A."/>
            <person name="Yadav S."/>
            <person name="Young G."/>
            <person name="Yu Q."/>
            <person name="Zembek L."/>
            <person name="Zhong D."/>
            <person name="Zimmer A."/>
            <person name="Zwirko Z."/>
            <person name="Jaffe D.B."/>
            <person name="Alvarez P."/>
            <person name="Brockman W."/>
            <person name="Butler J."/>
            <person name="Chin C."/>
            <person name="Gnerre S."/>
            <person name="Grabherr M."/>
            <person name="Kleber M."/>
            <person name="Mauceli E."/>
            <person name="MacCallum I."/>
        </authorList>
    </citation>
    <scope>NUCLEOTIDE SEQUENCE [LARGE SCALE GENOMIC DNA]</scope>
    <source>
        <strain evidence="10 11">TSC#14021-0224.01</strain>
    </source>
</reference>
<feature type="transmembrane region" description="Helical" evidence="8">
    <location>
        <begin position="578"/>
        <end position="596"/>
    </location>
</feature>
<dbReference type="InterPro" id="IPR052192">
    <property type="entry name" value="Insect_Ionotropic_Sensory_Rcpt"/>
</dbReference>
<gene>
    <name evidence="10" type="primary">Dere\GG18865</name>
    <name evidence="10" type="synonym">dere_GLEANR_3663</name>
    <name evidence="10" type="synonym">GG18865</name>
    <name evidence="10" type="ORF">Dere_GG18865</name>
</gene>
<dbReference type="PANTHER" id="PTHR42643">
    <property type="entry name" value="IONOTROPIC RECEPTOR 20A-RELATED"/>
    <property type="match status" value="1"/>
</dbReference>
<dbReference type="Proteomes" id="UP000008711">
    <property type="component" value="Unassembled WGS sequence"/>
</dbReference>
<feature type="transmembrane region" description="Helical" evidence="8">
    <location>
        <begin position="354"/>
        <end position="374"/>
    </location>
</feature>
<evidence type="ECO:0000256" key="2">
    <source>
        <dbReference type="ARBA" id="ARBA00022475"/>
    </source>
</evidence>
<dbReference type="SUPFAM" id="SSF53850">
    <property type="entry name" value="Periplasmic binding protein-like II"/>
    <property type="match status" value="1"/>
</dbReference>
<dbReference type="OrthoDB" id="8195814at2759"/>
<feature type="transmembrane region" description="Helical" evidence="8">
    <location>
        <begin position="386"/>
        <end position="410"/>
    </location>
</feature>
<name>B3NV84_DROER</name>